<dbReference type="PANTHER" id="PTHR12220">
    <property type="entry name" value="50S/60S RIBOSOMAL PROTEIN L16"/>
    <property type="match status" value="1"/>
</dbReference>
<dbReference type="GO" id="GO:0003735">
    <property type="term" value="F:structural constituent of ribosome"/>
    <property type="evidence" value="ECO:0007669"/>
    <property type="project" value="InterPro"/>
</dbReference>
<dbReference type="PANTHER" id="PTHR12220:SF13">
    <property type="entry name" value="LARGE RIBOSOMAL SUBUNIT PROTEIN UL16M"/>
    <property type="match status" value="1"/>
</dbReference>
<evidence type="ECO:0000256" key="4">
    <source>
        <dbReference type="ARBA" id="ARBA00035302"/>
    </source>
</evidence>
<keyword evidence="5" id="KW-1185">Reference proteome</keyword>
<comment type="similarity">
    <text evidence="1">Belongs to the universal ribosomal protein uL16 family.</text>
</comment>
<evidence type="ECO:0000313" key="6">
    <source>
        <dbReference type="WBParaSite" id="maker-uti_cns_0011846-snap-gene-0.9-mRNA-1"/>
    </source>
</evidence>
<evidence type="ECO:0000313" key="7">
    <source>
        <dbReference type="WBParaSite" id="maker-uti_cns_0048881-snap-gene-0.6-mRNA-1"/>
    </source>
</evidence>
<dbReference type="SUPFAM" id="SSF54686">
    <property type="entry name" value="Ribosomal protein L16p/L10e"/>
    <property type="match status" value="1"/>
</dbReference>
<accession>A0A1I8IES4</accession>
<name>A0A1I8IES4_9PLAT</name>
<keyword evidence="3" id="KW-0687">Ribonucleoprotein</keyword>
<dbReference type="Pfam" id="PF00252">
    <property type="entry name" value="Ribosomal_L16"/>
    <property type="match status" value="1"/>
</dbReference>
<dbReference type="GO" id="GO:0005762">
    <property type="term" value="C:mitochondrial large ribosomal subunit"/>
    <property type="evidence" value="ECO:0007669"/>
    <property type="project" value="TreeGrafter"/>
</dbReference>
<dbReference type="WBParaSite" id="maker-uti_cns_0048881-snap-gene-0.6-mRNA-1">
    <property type="protein sequence ID" value="maker-uti_cns_0048881-snap-gene-0.6-mRNA-1"/>
    <property type="gene ID" value="maker-uti_cns_0048881-snap-gene-0.6"/>
</dbReference>
<dbReference type="AlphaFoldDB" id="A0A1I8IES4"/>
<dbReference type="WBParaSite" id="maker-uti_cns_0011846-snap-gene-0.9-mRNA-1">
    <property type="protein sequence ID" value="maker-uti_cns_0011846-snap-gene-0.9-mRNA-1"/>
    <property type="gene ID" value="maker-uti_cns_0011846-snap-gene-0.9"/>
</dbReference>
<dbReference type="InterPro" id="IPR047873">
    <property type="entry name" value="Ribosomal_uL16"/>
</dbReference>
<proteinExistence type="inferred from homology"/>
<dbReference type="Proteomes" id="UP000095280">
    <property type="component" value="Unplaced"/>
</dbReference>
<dbReference type="InterPro" id="IPR000114">
    <property type="entry name" value="Ribosomal_uL16_bact-type"/>
</dbReference>
<sequence>EFSFQPTISSIMWRQRLSSAVVVDNFGRQPSRCLAAPYLWHWRVNWKPKPALSEAEVPRDQRRLPIRPKVPTSNAGSLVSPGAKWHYTQSRAIFRGPELVHNKLIHKQFGVQALEAGVMLHNHFETIRMSLNRKLDLDRMFAVWRVDAPWMAGYKRPPGLTLGGGKRDPKFYKSPVKDERIILELGGNLDWQEAFRMLRQMAGYLPFKARFVSQEMLDFEQRYDQYVSEVNVNPFDFDFVRKHNLCNVERHLTPYAIKHGRRWW</sequence>
<dbReference type="GO" id="GO:0032543">
    <property type="term" value="P:mitochondrial translation"/>
    <property type="evidence" value="ECO:0007669"/>
    <property type="project" value="TreeGrafter"/>
</dbReference>
<dbReference type="GO" id="GO:0019843">
    <property type="term" value="F:rRNA binding"/>
    <property type="evidence" value="ECO:0007669"/>
    <property type="project" value="InterPro"/>
</dbReference>
<keyword evidence="2" id="KW-0689">Ribosomal protein</keyword>
<dbReference type="Gene3D" id="3.90.1170.10">
    <property type="entry name" value="Ribosomal protein L10e/L16"/>
    <property type="match status" value="1"/>
</dbReference>
<protein>
    <recommendedName>
        <fullName evidence="4">Large ribosomal subunit protein uL16m</fullName>
    </recommendedName>
</protein>
<evidence type="ECO:0000313" key="5">
    <source>
        <dbReference type="Proteomes" id="UP000095280"/>
    </source>
</evidence>
<organism evidence="5 6">
    <name type="scientific">Macrostomum lignano</name>
    <dbReference type="NCBI Taxonomy" id="282301"/>
    <lineage>
        <taxon>Eukaryota</taxon>
        <taxon>Metazoa</taxon>
        <taxon>Spiralia</taxon>
        <taxon>Lophotrochozoa</taxon>
        <taxon>Platyhelminthes</taxon>
        <taxon>Rhabditophora</taxon>
        <taxon>Macrostomorpha</taxon>
        <taxon>Macrostomida</taxon>
        <taxon>Macrostomidae</taxon>
        <taxon>Macrostomum</taxon>
    </lineage>
</organism>
<evidence type="ECO:0000256" key="2">
    <source>
        <dbReference type="ARBA" id="ARBA00022980"/>
    </source>
</evidence>
<evidence type="ECO:0000256" key="1">
    <source>
        <dbReference type="ARBA" id="ARBA00008931"/>
    </source>
</evidence>
<reference evidence="6 7" key="1">
    <citation type="submission" date="2016-11" db="UniProtKB">
        <authorList>
            <consortium name="WormBaseParasite"/>
        </authorList>
    </citation>
    <scope>IDENTIFICATION</scope>
</reference>
<evidence type="ECO:0000256" key="3">
    <source>
        <dbReference type="ARBA" id="ARBA00023274"/>
    </source>
</evidence>
<dbReference type="InterPro" id="IPR036920">
    <property type="entry name" value="Ribosomal_uL16_sf"/>
</dbReference>